<dbReference type="KEGG" id="fcj:RN605_02790"/>
<evidence type="ECO:0000256" key="1">
    <source>
        <dbReference type="SAM" id="SignalP"/>
    </source>
</evidence>
<name>A0AA96F3E5_9FLAO</name>
<evidence type="ECO:0000313" key="4">
    <source>
        <dbReference type="Proteomes" id="UP001304515"/>
    </source>
</evidence>
<dbReference type="AlphaFoldDB" id="A0AA96F3E5"/>
<dbReference type="RefSeq" id="WP_313322009.1">
    <property type="nucleotide sequence ID" value="NZ_CP134878.1"/>
</dbReference>
<dbReference type="Proteomes" id="UP001304515">
    <property type="component" value="Chromosome"/>
</dbReference>
<accession>A0AA96EUX2</accession>
<protein>
    <recommendedName>
        <fullName evidence="5">DUF4377 domain-containing protein</fullName>
    </recommendedName>
</protein>
<dbReference type="EMBL" id="CP134890">
    <property type="protein sequence ID" value="WNM22298.1"/>
    <property type="molecule type" value="Genomic_DNA"/>
</dbReference>
<organism evidence="3 4">
    <name type="scientific">Flavobacterium capsici</name>
    <dbReference type="NCBI Taxonomy" id="3075618"/>
    <lineage>
        <taxon>Bacteria</taxon>
        <taxon>Pseudomonadati</taxon>
        <taxon>Bacteroidota</taxon>
        <taxon>Flavobacteriia</taxon>
        <taxon>Flavobacteriales</taxon>
        <taxon>Flavobacteriaceae</taxon>
        <taxon>Flavobacterium</taxon>
    </lineage>
</organism>
<reference evidence="3 4" key="1">
    <citation type="submission" date="2023-09" db="EMBL/GenBank/DDBJ databases">
        <title>Flavobacterium sp. a novel bacteria isolate from Pepper rhizosphere.</title>
        <authorList>
            <person name="Peng Y."/>
            <person name="Lee J."/>
        </authorList>
    </citation>
    <scope>NUCLEOTIDE SEQUENCE [LARGE SCALE GENOMIC DNA]</scope>
    <source>
        <strain evidence="2">PMR2A8</strain>
        <strain evidence="3 4">PMTSA4</strain>
    </source>
</reference>
<evidence type="ECO:0000313" key="2">
    <source>
        <dbReference type="EMBL" id="WNM18247.1"/>
    </source>
</evidence>
<evidence type="ECO:0000313" key="3">
    <source>
        <dbReference type="EMBL" id="WNM22298.1"/>
    </source>
</evidence>
<proteinExistence type="predicted"/>
<dbReference type="EMBL" id="CP134878">
    <property type="protein sequence ID" value="WNM18247.1"/>
    <property type="molecule type" value="Genomic_DNA"/>
</dbReference>
<accession>A0AA96F3E5</accession>
<keyword evidence="1" id="KW-0732">Signal</keyword>
<sequence>MKRKKVVYIFCCLLIIFSSLTVLGQKSKCTDFKNGTFEYLVSDKSLPKAVSTRTDSIQIDSYSDKKIEFKSKINWLTECRYELECISVNKPSENSQIGEKVIVQIDKIEGKKAFCHYEYDDGTIREFIII</sequence>
<keyword evidence="4" id="KW-1185">Reference proteome</keyword>
<gene>
    <name evidence="3" type="ORF">RN605_02790</name>
    <name evidence="2" type="ORF">RN608_09490</name>
</gene>
<feature type="chain" id="PRO_5044705282" description="DUF4377 domain-containing protein" evidence="1">
    <location>
        <begin position="25"/>
        <end position="130"/>
    </location>
</feature>
<feature type="signal peptide" evidence="1">
    <location>
        <begin position="1"/>
        <end position="24"/>
    </location>
</feature>
<evidence type="ECO:0008006" key="5">
    <source>
        <dbReference type="Google" id="ProtNLM"/>
    </source>
</evidence>